<evidence type="ECO:0000313" key="1">
    <source>
        <dbReference type="EMBL" id="JAB69759.1"/>
    </source>
</evidence>
<sequence length="179" mass="20400">MLRYVILCVVSTLIKEASPKGPAKEYIAYPCLLEERGRNGEKLLHIKDGLTLRLEKISSMAENFVFTERNGPQIIRRQINTKEIEEGLYEDKHQLAAVSVKQTDEGVEIGGMLSPTLRIEPLSLMARSKDGSIAHKVSKIEAHAHNNHDYILQPDSFLKPRYMNNYYWTRPTPKPVTIP</sequence>
<accession>V5GZB0</accession>
<proteinExistence type="evidence at transcript level"/>
<protein>
    <submittedName>
        <fullName evidence="1">Putative tick metalloprotease</fullName>
    </submittedName>
</protein>
<keyword evidence="1" id="KW-0378">Hydrolase</keyword>
<organism evidence="1">
    <name type="scientific">Ixodes ricinus</name>
    <name type="common">Common tick</name>
    <name type="synonym">Acarus ricinus</name>
    <dbReference type="NCBI Taxonomy" id="34613"/>
    <lineage>
        <taxon>Eukaryota</taxon>
        <taxon>Metazoa</taxon>
        <taxon>Ecdysozoa</taxon>
        <taxon>Arthropoda</taxon>
        <taxon>Chelicerata</taxon>
        <taxon>Arachnida</taxon>
        <taxon>Acari</taxon>
        <taxon>Parasitiformes</taxon>
        <taxon>Ixodida</taxon>
        <taxon>Ixodoidea</taxon>
        <taxon>Ixodidae</taxon>
        <taxon>Ixodinae</taxon>
        <taxon>Ixodes</taxon>
    </lineage>
</organism>
<dbReference type="GO" id="GO:0006508">
    <property type="term" value="P:proteolysis"/>
    <property type="evidence" value="ECO:0007669"/>
    <property type="project" value="UniProtKB-KW"/>
</dbReference>
<dbReference type="GO" id="GO:0008237">
    <property type="term" value="F:metallopeptidase activity"/>
    <property type="evidence" value="ECO:0007669"/>
    <property type="project" value="UniProtKB-KW"/>
</dbReference>
<name>V5GZB0_IXORI</name>
<keyword evidence="1" id="KW-0645">Protease</keyword>
<dbReference type="EMBL" id="GANP01014709">
    <property type="protein sequence ID" value="JAB69759.1"/>
    <property type="molecule type" value="mRNA"/>
</dbReference>
<reference evidence="1" key="1">
    <citation type="journal article" date="2015" name="Sci. Rep.">
        <title>Tissue- and time-dependent transcription in Ixodes ricinus salivary glands and midguts when blood feeding on the vertebrate host.</title>
        <authorList>
            <person name="Kotsyfakis M."/>
            <person name="Schwarz A."/>
            <person name="Erhart J."/>
            <person name="Ribeiro J.M."/>
        </authorList>
    </citation>
    <scope>NUCLEOTIDE SEQUENCE</scope>
    <source>
        <tissue evidence="1">Salivary gland and midgut</tissue>
    </source>
</reference>
<keyword evidence="1" id="KW-0482">Metalloprotease</keyword>
<dbReference type="AlphaFoldDB" id="V5GZB0"/>